<accession>A0ABW5GSQ8</accession>
<reference evidence="2" key="1">
    <citation type="journal article" date="2019" name="Int. J. Syst. Evol. Microbiol.">
        <title>The Global Catalogue of Microorganisms (GCM) 10K type strain sequencing project: providing services to taxonomists for standard genome sequencing and annotation.</title>
        <authorList>
            <consortium name="The Broad Institute Genomics Platform"/>
            <consortium name="The Broad Institute Genome Sequencing Center for Infectious Disease"/>
            <person name="Wu L."/>
            <person name="Ma J."/>
        </authorList>
    </citation>
    <scope>NUCLEOTIDE SEQUENCE [LARGE SCALE GENOMIC DNA]</scope>
    <source>
        <strain evidence="2">CGMCC 4.7643</strain>
    </source>
</reference>
<keyword evidence="2" id="KW-1185">Reference proteome</keyword>
<dbReference type="Proteomes" id="UP001597419">
    <property type="component" value="Unassembled WGS sequence"/>
</dbReference>
<comment type="caution">
    <text evidence="1">The sequence shown here is derived from an EMBL/GenBank/DDBJ whole genome shotgun (WGS) entry which is preliminary data.</text>
</comment>
<evidence type="ECO:0000313" key="2">
    <source>
        <dbReference type="Proteomes" id="UP001597419"/>
    </source>
</evidence>
<gene>
    <name evidence="1" type="ORF">ACFSYJ_35515</name>
</gene>
<evidence type="ECO:0000313" key="1">
    <source>
        <dbReference type="EMBL" id="MFD2463972.1"/>
    </source>
</evidence>
<organism evidence="1 2">
    <name type="scientific">Amycolatopsis samaneae</name>
    <dbReference type="NCBI Taxonomy" id="664691"/>
    <lineage>
        <taxon>Bacteria</taxon>
        <taxon>Bacillati</taxon>
        <taxon>Actinomycetota</taxon>
        <taxon>Actinomycetes</taxon>
        <taxon>Pseudonocardiales</taxon>
        <taxon>Pseudonocardiaceae</taxon>
        <taxon>Amycolatopsis</taxon>
    </lineage>
</organism>
<name>A0ABW5GSQ8_9PSEU</name>
<proteinExistence type="predicted"/>
<protein>
    <submittedName>
        <fullName evidence="1">Uncharacterized protein</fullName>
    </submittedName>
</protein>
<sequence length="78" mass="8783">MSGREIYNVNRGRQAEAKVLTSRIRLHPEIRALFDLDHVRAVREQAAGVATGVLAGCLRRRAEEPIPWTVWPPARPLS</sequence>
<dbReference type="RefSeq" id="WP_345386071.1">
    <property type="nucleotide sequence ID" value="NZ_BAABHG010000001.1"/>
</dbReference>
<dbReference type="EMBL" id="JBHUKU010000022">
    <property type="protein sequence ID" value="MFD2463972.1"/>
    <property type="molecule type" value="Genomic_DNA"/>
</dbReference>